<dbReference type="KEGG" id="pgm:PGRAT_06360"/>
<organism evidence="1 2">
    <name type="scientific">Paenibacillus graminis</name>
    <dbReference type="NCBI Taxonomy" id="189425"/>
    <lineage>
        <taxon>Bacteria</taxon>
        <taxon>Bacillati</taxon>
        <taxon>Bacillota</taxon>
        <taxon>Bacilli</taxon>
        <taxon>Bacillales</taxon>
        <taxon>Paenibacillaceae</taxon>
        <taxon>Paenibacillus</taxon>
    </lineage>
</organism>
<dbReference type="STRING" id="189425.PGRAT_06360"/>
<name>A0A089M277_9BACL</name>
<sequence>MPLQYINELLELPEQQLHNVLSINTTEVHLEASPVAYKQPCPICYFGQSVIEMAAIRRPRFVMTPKNNIGVSFLLTDCKPGTGLIAAVSRVIADVTKLVF</sequence>
<dbReference type="AlphaFoldDB" id="A0A089M277"/>
<accession>A0A089M277</accession>
<gene>
    <name evidence="1" type="ORF">PGRAT_06360</name>
</gene>
<keyword evidence="2" id="KW-1185">Reference proteome</keyword>
<dbReference type="EMBL" id="CP009287">
    <property type="protein sequence ID" value="AIQ67307.1"/>
    <property type="molecule type" value="Genomic_DNA"/>
</dbReference>
<dbReference type="eggNOG" id="COG3464">
    <property type="taxonomic scope" value="Bacteria"/>
</dbReference>
<evidence type="ECO:0000313" key="2">
    <source>
        <dbReference type="Proteomes" id="UP000029500"/>
    </source>
</evidence>
<dbReference type="HOGENOM" id="CLU_2303101_0_0_9"/>
<dbReference type="Proteomes" id="UP000029500">
    <property type="component" value="Chromosome"/>
</dbReference>
<protein>
    <submittedName>
        <fullName evidence="1">Uncharacterized protein</fullName>
    </submittedName>
</protein>
<evidence type="ECO:0000313" key="1">
    <source>
        <dbReference type="EMBL" id="AIQ67307.1"/>
    </source>
</evidence>
<proteinExistence type="predicted"/>
<reference evidence="1 2" key="1">
    <citation type="submission" date="2014-08" db="EMBL/GenBank/DDBJ databases">
        <title>Comparative genomics of the Paenibacillus odorifer group.</title>
        <authorList>
            <person name="den Bakker H.C."/>
            <person name="Tsai Y.-C."/>
            <person name="Martin N."/>
            <person name="Korlach J."/>
            <person name="Wiedmann M."/>
        </authorList>
    </citation>
    <scope>NUCLEOTIDE SEQUENCE [LARGE SCALE GENOMIC DNA]</scope>
    <source>
        <strain evidence="1 2">DSM 15220</strain>
    </source>
</reference>